<reference evidence="5 6" key="1">
    <citation type="journal article" date="2019" name="Nat. Microbiol.">
        <title>Mediterranean grassland soil C-N compound turnover is dependent on rainfall and depth, and is mediated by genomically divergent microorganisms.</title>
        <authorList>
            <person name="Diamond S."/>
            <person name="Andeer P.F."/>
            <person name="Li Z."/>
            <person name="Crits-Christoph A."/>
            <person name="Burstein D."/>
            <person name="Anantharaman K."/>
            <person name="Lane K.R."/>
            <person name="Thomas B.C."/>
            <person name="Pan C."/>
            <person name="Northen T.R."/>
            <person name="Banfield J.F."/>
        </authorList>
    </citation>
    <scope>NUCLEOTIDE SEQUENCE [LARGE SCALE GENOMIC DNA]</scope>
    <source>
        <strain evidence="5">WS_4</strain>
    </source>
</reference>
<dbReference type="GO" id="GO:0019867">
    <property type="term" value="C:outer membrane"/>
    <property type="evidence" value="ECO:0007669"/>
    <property type="project" value="InterPro"/>
</dbReference>
<feature type="signal peptide" evidence="3">
    <location>
        <begin position="1"/>
        <end position="29"/>
    </location>
</feature>
<dbReference type="Pfam" id="PF01103">
    <property type="entry name" value="Omp85"/>
    <property type="match status" value="1"/>
</dbReference>
<organism evidence="5 6">
    <name type="scientific">Eiseniibacteriota bacterium</name>
    <dbReference type="NCBI Taxonomy" id="2212470"/>
    <lineage>
        <taxon>Bacteria</taxon>
        <taxon>Candidatus Eiseniibacteriota</taxon>
    </lineage>
</organism>
<gene>
    <name evidence="5" type="ORF">E6K74_07520</name>
</gene>
<dbReference type="InterPro" id="IPR000184">
    <property type="entry name" value="Bac_surfAg_D15"/>
</dbReference>
<feature type="domain" description="Bacterial surface antigen (D15)" evidence="4">
    <location>
        <begin position="247"/>
        <end position="387"/>
    </location>
</feature>
<keyword evidence="3" id="KW-0732">Signal</keyword>
<protein>
    <recommendedName>
        <fullName evidence="4">Bacterial surface antigen (D15) domain-containing protein</fullName>
    </recommendedName>
</protein>
<evidence type="ECO:0000256" key="3">
    <source>
        <dbReference type="SAM" id="SignalP"/>
    </source>
</evidence>
<comment type="caution">
    <text evidence="5">The sequence shown here is derived from an EMBL/GenBank/DDBJ whole genome shotgun (WGS) entry which is preliminary data.</text>
</comment>
<dbReference type="Gene3D" id="2.40.160.50">
    <property type="entry name" value="membrane protein fhac: a member of the omp85/tpsb transporter family"/>
    <property type="match status" value="1"/>
</dbReference>
<evidence type="ECO:0000259" key="4">
    <source>
        <dbReference type="Pfam" id="PF01103"/>
    </source>
</evidence>
<dbReference type="Proteomes" id="UP000319829">
    <property type="component" value="Unassembled WGS sequence"/>
</dbReference>
<evidence type="ECO:0000256" key="1">
    <source>
        <dbReference type="ARBA" id="ARBA00004370"/>
    </source>
</evidence>
<evidence type="ECO:0000256" key="2">
    <source>
        <dbReference type="ARBA" id="ARBA00023136"/>
    </source>
</evidence>
<dbReference type="EMBL" id="VBOU01000077">
    <property type="protein sequence ID" value="TMQ54080.1"/>
    <property type="molecule type" value="Genomic_DNA"/>
</dbReference>
<keyword evidence="2" id="KW-0472">Membrane</keyword>
<feature type="chain" id="PRO_5021837829" description="Bacterial surface antigen (D15) domain-containing protein" evidence="3">
    <location>
        <begin position="30"/>
        <end position="399"/>
    </location>
</feature>
<accession>A0A538SRR9</accession>
<evidence type="ECO:0000313" key="6">
    <source>
        <dbReference type="Proteomes" id="UP000319829"/>
    </source>
</evidence>
<evidence type="ECO:0000313" key="5">
    <source>
        <dbReference type="EMBL" id="TMQ54080.1"/>
    </source>
</evidence>
<name>A0A538SRR9_UNCEI</name>
<dbReference type="AlphaFoldDB" id="A0A538SRR9"/>
<dbReference type="PROSITE" id="PS51257">
    <property type="entry name" value="PROKAR_LIPOPROTEIN"/>
    <property type="match status" value="1"/>
</dbReference>
<proteinExistence type="predicted"/>
<sequence>MPRPRSAARLTAISIACAGALSLAGSACGETLRSDSTFARPVPPPPVRRAAEWETLETGLPEEARFHSIFRARYNRVDGPAPTLGAAFQPARAPAPVLFVEGTYAFSRKRPLYEAGFEAPLGDRPWLQIGGSVYRRTSTEDDWIVTEGENTIFALVARTDYRDHYESQGGQGYVVWSPGSDFSLRGGARFESQASLSVHTRVSLTGRDPEFPPNPPIEDGDEQAFTVRCRIGPAQLPIRGGTHGEAVYERSGPPLKGDFEYGRLRGAIRNRIRLSPTRDLRMRLIVGSTLTGSLPPQKTWYVGGIGTLRGHDFKTFAGDQFFVANAEFYQRARKNIYAFTFLDTGAAWFGSDNLGRQRPAADLGLGVRIAEGPAAITVAKNLRDEKSKLRVGVRLGDRF</sequence>
<comment type="subcellular location">
    <subcellularLocation>
        <location evidence="1">Membrane</location>
    </subcellularLocation>
</comment>